<name>A0A1H0T4R9_9PSEU</name>
<reference evidence="3" key="1">
    <citation type="submission" date="2016-10" db="EMBL/GenBank/DDBJ databases">
        <authorList>
            <person name="Varghese N."/>
            <person name="Submissions S."/>
        </authorList>
    </citation>
    <scope>NUCLEOTIDE SEQUENCE [LARGE SCALE GENOMIC DNA]</scope>
    <source>
        <strain evidence="3">IBRC-M 10655</strain>
    </source>
</reference>
<dbReference type="InterPro" id="IPR029082">
    <property type="entry name" value="Imm35"/>
</dbReference>
<protein>
    <submittedName>
        <fullName evidence="2">Immunity protein 35</fullName>
    </submittedName>
</protein>
<dbReference type="OrthoDB" id="3401206at2"/>
<dbReference type="RefSeq" id="WP_091380254.1">
    <property type="nucleotide sequence ID" value="NZ_FNDV01000011.1"/>
</dbReference>
<evidence type="ECO:0000313" key="2">
    <source>
        <dbReference type="EMBL" id="SDP49033.1"/>
    </source>
</evidence>
<evidence type="ECO:0000259" key="1">
    <source>
        <dbReference type="Pfam" id="PF15567"/>
    </source>
</evidence>
<feature type="domain" description="Immunity protein 35" evidence="1">
    <location>
        <begin position="5"/>
        <end position="76"/>
    </location>
</feature>
<dbReference type="EMBL" id="FNJB01000009">
    <property type="protein sequence ID" value="SDP49033.1"/>
    <property type="molecule type" value="Genomic_DNA"/>
</dbReference>
<dbReference type="Proteomes" id="UP000199651">
    <property type="component" value="Unassembled WGS sequence"/>
</dbReference>
<evidence type="ECO:0000313" key="3">
    <source>
        <dbReference type="Proteomes" id="UP000199651"/>
    </source>
</evidence>
<organism evidence="2 3">
    <name type="scientific">Actinokineospora alba</name>
    <dbReference type="NCBI Taxonomy" id="504798"/>
    <lineage>
        <taxon>Bacteria</taxon>
        <taxon>Bacillati</taxon>
        <taxon>Actinomycetota</taxon>
        <taxon>Actinomycetes</taxon>
        <taxon>Pseudonocardiales</taxon>
        <taxon>Pseudonocardiaceae</taxon>
        <taxon>Actinokineospora</taxon>
    </lineage>
</organism>
<keyword evidence="3" id="KW-1185">Reference proteome</keyword>
<gene>
    <name evidence="2" type="ORF">SAMN05192558_109269</name>
</gene>
<accession>A0A1H0T4R9</accession>
<dbReference type="Pfam" id="PF15567">
    <property type="entry name" value="Imm35"/>
    <property type="match status" value="1"/>
</dbReference>
<proteinExistence type="predicted"/>
<sequence>MLLQDAYETAQALLDAMVRPDSPDVVICSCTEFPNAWAFGYNTRRFLAHGELSACLVGGGPVVVPKSGKDAFLSASGSPVDTQIGHL</sequence>
<dbReference type="AlphaFoldDB" id="A0A1H0T4R9"/>